<dbReference type="Pfam" id="PF13598">
    <property type="entry name" value="DUF4139"/>
    <property type="match status" value="1"/>
</dbReference>
<feature type="domain" description="DUF4139" evidence="2">
    <location>
        <begin position="218"/>
        <end position="612"/>
    </location>
</feature>
<dbReference type="RefSeq" id="WP_079703352.1">
    <property type="nucleotide sequence ID" value="NZ_FUYR01000003.1"/>
</dbReference>
<dbReference type="InterPro" id="IPR037291">
    <property type="entry name" value="DUF4139"/>
</dbReference>
<protein>
    <recommendedName>
        <fullName evidence="6">Mucoidy inhibitor MuiA family protein</fullName>
    </recommendedName>
</protein>
<dbReference type="Pfam" id="PF13715">
    <property type="entry name" value="CarbopepD_reg_2"/>
    <property type="match status" value="1"/>
</dbReference>
<dbReference type="PANTHER" id="PTHR31005:SF8">
    <property type="entry name" value="DUF4139 DOMAIN-CONTAINING PROTEIN"/>
    <property type="match status" value="1"/>
</dbReference>
<dbReference type="AlphaFoldDB" id="A0A1T5EAJ8"/>
<proteinExistence type="predicted"/>
<keyword evidence="5" id="KW-1185">Reference proteome</keyword>
<dbReference type="SUPFAM" id="SSF49464">
    <property type="entry name" value="Carboxypeptidase regulatory domain-like"/>
    <property type="match status" value="1"/>
</dbReference>
<accession>A0A1T5EAJ8</accession>
<dbReference type="Gene3D" id="2.60.40.1120">
    <property type="entry name" value="Carboxypeptidase-like, regulatory domain"/>
    <property type="match status" value="1"/>
</dbReference>
<sequence length="619" mass="67942">MIRHIVLLLLISVFTAVSYSQERKIPSESKIERVIVFLQGAQVERAATLSIPSGISIIEFGGLSPDIDEQSIQVKGTGNFTILSVNRQNNFLNEQKYNEEIKVLEDKIANLRTEIEREEAELMILGKEQEILAANQSIGNGGAGLDLNKLKLALEFHKQRLTENRANQIKTQKTLDQLRVQLSAVQQQASELRAKGRSNTSDIAVKVDSKIASIGSFKITYLVKNASWYPSYDLRATDVNKPIDLIYRANITQRSGEEWNNVKLVLSSGDPSRGGNKPVLKPYRVGYNVFDQGAASAITSVQGRVVAASGNLSLPGVIVRVKGSSIATTTNQQGAYSIQIPSPGSVLVFSLIGYENAERPVTSSLMNVSLNESVQMLSEVVTTGYSSSVSGKVAGVAIRGNSSMSSTIPLEVDVLQGQTTVQFDVAQPYSISSDGKQLTVQLSSNTLNADYKYFAVPKLSENAYLTAAITGINDLSLMSGEANIFFEGAFLGKTLLNVQNTSDTLSISLGVDRNIIVKRVRQKEENEKSFTGATQRATRSFLYSVLNRKTAPVNVTVEDQLPISNSSEVTVERQELSNAKVDEPTGTLSWDLQLQPNEKKEFQMRYQVRYPRNKPVRLE</sequence>
<evidence type="ECO:0008006" key="6">
    <source>
        <dbReference type="Google" id="ProtNLM"/>
    </source>
</evidence>
<evidence type="ECO:0000259" key="2">
    <source>
        <dbReference type="Pfam" id="PF13598"/>
    </source>
</evidence>
<dbReference type="InterPro" id="IPR008969">
    <property type="entry name" value="CarboxyPept-like_regulatory"/>
</dbReference>
<reference evidence="5" key="1">
    <citation type="submission" date="2017-02" db="EMBL/GenBank/DDBJ databases">
        <authorList>
            <person name="Varghese N."/>
            <person name="Submissions S."/>
        </authorList>
    </citation>
    <scope>NUCLEOTIDE SEQUENCE [LARGE SCALE GENOMIC DNA]</scope>
    <source>
        <strain evidence="5">DSM 22385</strain>
    </source>
</reference>
<dbReference type="Proteomes" id="UP000189981">
    <property type="component" value="Unassembled WGS sequence"/>
</dbReference>
<dbReference type="OrthoDB" id="634585at2"/>
<dbReference type="NCBIfam" id="TIGR02231">
    <property type="entry name" value="mucoidy inhibitor MuiA family protein"/>
    <property type="match status" value="2"/>
</dbReference>
<dbReference type="EMBL" id="FUYR01000003">
    <property type="protein sequence ID" value="SKB80891.1"/>
    <property type="molecule type" value="Genomic_DNA"/>
</dbReference>
<evidence type="ECO:0000313" key="4">
    <source>
        <dbReference type="EMBL" id="SKB80891.1"/>
    </source>
</evidence>
<dbReference type="Pfam" id="PF13600">
    <property type="entry name" value="DUF4140"/>
    <property type="match status" value="1"/>
</dbReference>
<dbReference type="PANTHER" id="PTHR31005">
    <property type="entry name" value="DUF4139 DOMAIN-CONTAINING PROTEIN"/>
    <property type="match status" value="1"/>
</dbReference>
<evidence type="ECO:0000259" key="3">
    <source>
        <dbReference type="Pfam" id="PF13600"/>
    </source>
</evidence>
<keyword evidence="1" id="KW-0175">Coiled coil</keyword>
<organism evidence="4 5">
    <name type="scientific">Daejeonella lutea</name>
    <dbReference type="NCBI Taxonomy" id="572036"/>
    <lineage>
        <taxon>Bacteria</taxon>
        <taxon>Pseudomonadati</taxon>
        <taxon>Bacteroidota</taxon>
        <taxon>Sphingobacteriia</taxon>
        <taxon>Sphingobacteriales</taxon>
        <taxon>Sphingobacteriaceae</taxon>
        <taxon>Daejeonella</taxon>
    </lineage>
</organism>
<dbReference type="InterPro" id="IPR025554">
    <property type="entry name" value="DUF4140"/>
</dbReference>
<feature type="coiled-coil region" evidence="1">
    <location>
        <begin position="94"/>
        <end position="195"/>
    </location>
</feature>
<evidence type="ECO:0000313" key="5">
    <source>
        <dbReference type="Proteomes" id="UP000189981"/>
    </source>
</evidence>
<feature type="domain" description="DUF4140" evidence="3">
    <location>
        <begin position="34"/>
        <end position="131"/>
    </location>
</feature>
<name>A0A1T5EAJ8_9SPHI</name>
<evidence type="ECO:0000256" key="1">
    <source>
        <dbReference type="SAM" id="Coils"/>
    </source>
</evidence>
<dbReference type="InterPro" id="IPR011935">
    <property type="entry name" value="CHP02231"/>
</dbReference>
<dbReference type="STRING" id="572036.SAMN05661099_2831"/>
<gene>
    <name evidence="4" type="ORF">SAMN05661099_2831</name>
</gene>